<accession>A0ABT4BUD2</accession>
<keyword evidence="2" id="KW-1185">Reference proteome</keyword>
<evidence type="ECO:0000313" key="2">
    <source>
        <dbReference type="Proteomes" id="UP001082703"/>
    </source>
</evidence>
<reference evidence="1 2" key="1">
    <citation type="submission" date="2022-11" db="EMBL/GenBank/DDBJ databases">
        <authorList>
            <person name="Caiyu Z."/>
        </authorList>
    </citation>
    <scope>NUCLEOTIDE SEQUENCE [LARGE SCALE GENOMIC DNA]</scope>
    <source>
        <strain evidence="1 2">YR-4</strain>
    </source>
</reference>
<protein>
    <submittedName>
        <fullName evidence="1">Uncharacterized protein</fullName>
    </submittedName>
</protein>
<dbReference type="Proteomes" id="UP001082703">
    <property type="component" value="Unassembled WGS sequence"/>
</dbReference>
<evidence type="ECO:0000313" key="1">
    <source>
        <dbReference type="EMBL" id="MCY1714507.1"/>
    </source>
</evidence>
<dbReference type="RefSeq" id="WP_268058561.1">
    <property type="nucleotide sequence ID" value="NZ_JAPOHA010000009.1"/>
</dbReference>
<organism evidence="1 2">
    <name type="scientific">Caproiciproducens galactitolivorans</name>
    <dbReference type="NCBI Taxonomy" id="642589"/>
    <lineage>
        <taxon>Bacteria</taxon>
        <taxon>Bacillati</taxon>
        <taxon>Bacillota</taxon>
        <taxon>Clostridia</taxon>
        <taxon>Eubacteriales</taxon>
        <taxon>Acutalibacteraceae</taxon>
        <taxon>Caproiciproducens</taxon>
    </lineage>
</organism>
<name>A0ABT4BUD2_9FIRM</name>
<dbReference type="EMBL" id="JAPOHA010000009">
    <property type="protein sequence ID" value="MCY1714507.1"/>
    <property type="molecule type" value="Genomic_DNA"/>
</dbReference>
<comment type="caution">
    <text evidence="1">The sequence shown here is derived from an EMBL/GenBank/DDBJ whole genome shotgun (WGS) entry which is preliminary data.</text>
</comment>
<gene>
    <name evidence="1" type="ORF">OUY18_09605</name>
</gene>
<proteinExistence type="predicted"/>
<sequence>MPKTENGGSYRKARAACMDTYSVLTTEMAASKALINIIQHLSAAHISNLLCIYLLGMVK</sequence>